<feature type="region of interest" description="Disordered" evidence="5">
    <location>
        <begin position="595"/>
        <end position="621"/>
    </location>
</feature>
<dbReference type="InterPro" id="IPR017441">
    <property type="entry name" value="Protein_kinase_ATP_BS"/>
</dbReference>
<gene>
    <name evidence="7" type="ORF">PPACK8108_LOCUS1363</name>
</gene>
<dbReference type="SMART" id="SM00220">
    <property type="entry name" value="S_TKc"/>
    <property type="match status" value="1"/>
</dbReference>
<feature type="compositionally biased region" description="Basic and acidic residues" evidence="5">
    <location>
        <begin position="157"/>
        <end position="175"/>
    </location>
</feature>
<sequence length="739" mass="82901">MVCNSEVQRMIPPQPSPPAVDITSNSNQQSSQKDSQEIQATQINEDLTGSQSQCKGADQNSQDRSKAQREQEEEKPWATLHRLSSLVPTVRIRSDVNRFGIGRHRGKLPEGAPFRVDLVIQESGGPGEMSVSRWHALIQRRGLEEEEDGNDSCPAGEGRDVNRTKSEVEEEKPSDGLIEKLIRARSVPNTNGGKVVDHSANGTFINGKKCERLKWTKLEHGDEIALCSVPGNVNKPNTSFVWLVSIPSQNRFPMHKLPAEQSLICKQIYDRYDFLQSLGKGAFATTWKAFDRNTGEYRAIKVIKKSPNIVKFYDSYQDENLIWIVLELVDGGEFLDYVVNANGLDEDCCRWITRMLLRALDYLSKHRIAHRDLKPENILMSSGTPAYVAPEVVVPNRYSSGYTVAVDMYSLGVIVYASLGNCSPFDGQDMIDDFKEYCRRRVVNTRVLAQLRPDLSQSALDFIKRLTEKDVKKRLTPSQALKHSWILGLEKNRSDCGTKLPENPVKTVTIPGATENQNTSVQQQQPQPQPRNVLGSSDLNVDLDETKPIRGSKDSLKENIKVATKADDLDLLNEFEGPKLRDNFLETGISSLIGGKNKSEESVESSDGSGVTDEQGTEPEAFSQQLKEMRLETPLKSSNSRIFQFEEEQDSNILREMLRSTPSQFKGIESEEDEGEKDIKTTKKGKEALKRKDCLREEVVRRTKTGKTLRGLRVELRSGEGQIGLQGQTKKVAAEEMED</sequence>
<feature type="binding site" evidence="4">
    <location>
        <position position="305"/>
    </location>
    <ligand>
        <name>ATP</name>
        <dbReference type="ChEBI" id="CHEBI:30616"/>
    </ligand>
</feature>
<keyword evidence="3 4" id="KW-0067">ATP-binding</keyword>
<feature type="compositionally biased region" description="Low complexity" evidence="5">
    <location>
        <begin position="24"/>
        <end position="33"/>
    </location>
</feature>
<dbReference type="SUPFAM" id="SSF49879">
    <property type="entry name" value="SMAD/FHA domain"/>
    <property type="match status" value="1"/>
</dbReference>
<dbReference type="PANTHER" id="PTHR24347">
    <property type="entry name" value="SERINE/THREONINE-PROTEIN KINASE"/>
    <property type="match status" value="1"/>
</dbReference>
<protein>
    <submittedName>
        <fullName evidence="7">Kinase-like domain-containing protein</fullName>
    </submittedName>
</protein>
<dbReference type="SUPFAM" id="SSF56112">
    <property type="entry name" value="Protein kinase-like (PK-like)"/>
    <property type="match status" value="1"/>
</dbReference>
<dbReference type="Gene3D" id="1.10.510.10">
    <property type="entry name" value="Transferase(Phosphotransferase) domain 1"/>
    <property type="match status" value="2"/>
</dbReference>
<feature type="compositionally biased region" description="Basic and acidic residues" evidence="5">
    <location>
        <begin position="61"/>
        <end position="76"/>
    </location>
</feature>
<feature type="domain" description="Protein kinase" evidence="6">
    <location>
        <begin position="272"/>
        <end position="486"/>
    </location>
</feature>
<evidence type="ECO:0000256" key="3">
    <source>
        <dbReference type="ARBA" id="ARBA00022840"/>
    </source>
</evidence>
<feature type="region of interest" description="Disordered" evidence="5">
    <location>
        <begin position="142"/>
        <end position="175"/>
    </location>
</feature>
<dbReference type="InterPro" id="IPR011009">
    <property type="entry name" value="Kinase-like_dom_sf"/>
</dbReference>
<comment type="caution">
    <text evidence="7">The sequence shown here is derived from an EMBL/GenBank/DDBJ whole genome shotgun (WGS) entry which is preliminary data.</text>
</comment>
<feature type="compositionally biased region" description="Polar residues" evidence="5">
    <location>
        <begin position="37"/>
        <end position="60"/>
    </location>
</feature>
<dbReference type="GO" id="GO:0004672">
    <property type="term" value="F:protein kinase activity"/>
    <property type="evidence" value="ECO:0007669"/>
    <property type="project" value="InterPro"/>
</dbReference>
<evidence type="ECO:0000313" key="7">
    <source>
        <dbReference type="EMBL" id="CAH7666992.1"/>
    </source>
</evidence>
<keyword evidence="7" id="KW-0418">Kinase</keyword>
<feature type="region of interest" description="Disordered" evidence="5">
    <location>
        <begin position="1"/>
        <end position="80"/>
    </location>
</feature>
<reference evidence="7" key="1">
    <citation type="submission" date="2022-06" db="EMBL/GenBank/DDBJ databases">
        <authorList>
            <consortium name="SYNGENTA / RWTH Aachen University"/>
        </authorList>
    </citation>
    <scope>NUCLEOTIDE SEQUENCE</scope>
</reference>
<dbReference type="InterPro" id="IPR000719">
    <property type="entry name" value="Prot_kinase_dom"/>
</dbReference>
<evidence type="ECO:0000256" key="4">
    <source>
        <dbReference type="PROSITE-ProRule" id="PRU10141"/>
    </source>
</evidence>
<dbReference type="Proteomes" id="UP001153365">
    <property type="component" value="Unassembled WGS sequence"/>
</dbReference>
<organism evidence="7 8">
    <name type="scientific">Phakopsora pachyrhizi</name>
    <name type="common">Asian soybean rust disease fungus</name>
    <dbReference type="NCBI Taxonomy" id="170000"/>
    <lineage>
        <taxon>Eukaryota</taxon>
        <taxon>Fungi</taxon>
        <taxon>Dikarya</taxon>
        <taxon>Basidiomycota</taxon>
        <taxon>Pucciniomycotina</taxon>
        <taxon>Pucciniomycetes</taxon>
        <taxon>Pucciniales</taxon>
        <taxon>Phakopsoraceae</taxon>
        <taxon>Phakopsora</taxon>
    </lineage>
</organism>
<keyword evidence="8" id="KW-1185">Reference proteome</keyword>
<evidence type="ECO:0000259" key="6">
    <source>
        <dbReference type="PROSITE" id="PS50011"/>
    </source>
</evidence>
<dbReference type="EMBL" id="CALTRL010000188">
    <property type="protein sequence ID" value="CAH7666992.1"/>
    <property type="molecule type" value="Genomic_DNA"/>
</dbReference>
<dbReference type="Pfam" id="PF00069">
    <property type="entry name" value="Pkinase"/>
    <property type="match status" value="2"/>
</dbReference>
<evidence type="ECO:0000256" key="2">
    <source>
        <dbReference type="ARBA" id="ARBA00022741"/>
    </source>
</evidence>
<dbReference type="PROSITE" id="PS50011">
    <property type="entry name" value="PROTEIN_KINASE_DOM"/>
    <property type="match status" value="1"/>
</dbReference>
<evidence type="ECO:0000256" key="1">
    <source>
        <dbReference type="ARBA" id="ARBA00005575"/>
    </source>
</evidence>
<comment type="similarity">
    <text evidence="1">Belongs to the protein kinase superfamily. CAMK Ser/Thr protein kinase family. CHEK2 subfamily.</text>
</comment>
<dbReference type="InterPro" id="IPR008271">
    <property type="entry name" value="Ser/Thr_kinase_AS"/>
</dbReference>
<dbReference type="InterPro" id="IPR000253">
    <property type="entry name" value="FHA_dom"/>
</dbReference>
<evidence type="ECO:0000256" key="5">
    <source>
        <dbReference type="SAM" id="MobiDB-lite"/>
    </source>
</evidence>
<dbReference type="Pfam" id="PF00498">
    <property type="entry name" value="FHA"/>
    <property type="match status" value="1"/>
</dbReference>
<name>A0AAV0AI41_PHAPC</name>
<dbReference type="PROSITE" id="PS00108">
    <property type="entry name" value="PROTEIN_KINASE_ST"/>
    <property type="match status" value="1"/>
</dbReference>
<feature type="region of interest" description="Disordered" evidence="5">
    <location>
        <begin position="516"/>
        <end position="540"/>
    </location>
</feature>
<dbReference type="Gene3D" id="2.60.200.20">
    <property type="match status" value="1"/>
</dbReference>
<dbReference type="GO" id="GO:0005524">
    <property type="term" value="F:ATP binding"/>
    <property type="evidence" value="ECO:0007669"/>
    <property type="project" value="UniProtKB-UniRule"/>
</dbReference>
<keyword evidence="7" id="KW-0808">Transferase</keyword>
<dbReference type="PROSITE" id="PS00107">
    <property type="entry name" value="PROTEIN_KINASE_ATP"/>
    <property type="match status" value="1"/>
</dbReference>
<dbReference type="AlphaFoldDB" id="A0AAV0AI41"/>
<evidence type="ECO:0000313" key="8">
    <source>
        <dbReference type="Proteomes" id="UP001153365"/>
    </source>
</evidence>
<keyword evidence="2 4" id="KW-0547">Nucleotide-binding</keyword>
<accession>A0AAV0AI41</accession>
<dbReference type="InterPro" id="IPR008984">
    <property type="entry name" value="SMAD_FHA_dom_sf"/>
</dbReference>
<proteinExistence type="inferred from homology"/>